<dbReference type="RefSeq" id="WP_104849529.1">
    <property type="nucleotide sequence ID" value="NZ_PKOZ01000005.1"/>
</dbReference>
<reference evidence="1 2" key="1">
    <citation type="submission" date="2017-12" db="EMBL/GenBank/DDBJ databases">
        <title>Taxonomic description and draft genome of Pradoshia cofamensis Gen. nov., sp. nov., a thermotolerant bacillale isolated from anterior gut of earthworm Eisenia fetida.</title>
        <authorList>
            <person name="Saha T."/>
            <person name="Chakraborty R."/>
        </authorList>
    </citation>
    <scope>NUCLEOTIDE SEQUENCE [LARGE SCALE GENOMIC DNA]</scope>
    <source>
        <strain evidence="1 2">EAG3</strain>
    </source>
</reference>
<evidence type="ECO:0000313" key="1">
    <source>
        <dbReference type="EMBL" id="PQD95270.1"/>
    </source>
</evidence>
<dbReference type="NCBIfam" id="NF007714">
    <property type="entry name" value="PRK10410.1-2"/>
    <property type="match status" value="1"/>
</dbReference>
<keyword evidence="2" id="KW-1185">Reference proteome</keyword>
<gene>
    <name evidence="1" type="ORF">CYL18_10855</name>
</gene>
<dbReference type="AlphaFoldDB" id="A0A2S7MZT5"/>
<name>A0A2S7MZT5_9BACI</name>
<accession>A0A2S7MZT5</accession>
<proteinExistence type="predicted"/>
<comment type="caution">
    <text evidence="1">The sequence shown here is derived from an EMBL/GenBank/DDBJ whole genome shotgun (WGS) entry which is preliminary data.</text>
</comment>
<evidence type="ECO:0000313" key="2">
    <source>
        <dbReference type="Proteomes" id="UP000239663"/>
    </source>
</evidence>
<dbReference type="InterPro" id="IPR020483">
    <property type="entry name" value="Uncharacterised_YgbA"/>
</dbReference>
<dbReference type="Proteomes" id="UP000239663">
    <property type="component" value="Unassembled WGS sequence"/>
</dbReference>
<dbReference type="Pfam" id="PF11756">
    <property type="entry name" value="YgbA_NO"/>
    <property type="match status" value="1"/>
</dbReference>
<dbReference type="EMBL" id="PKOZ01000005">
    <property type="protein sequence ID" value="PQD95270.1"/>
    <property type="molecule type" value="Genomic_DNA"/>
</dbReference>
<organism evidence="1 2">
    <name type="scientific">Pradoshia eiseniae</name>
    <dbReference type="NCBI Taxonomy" id="2064768"/>
    <lineage>
        <taxon>Bacteria</taxon>
        <taxon>Bacillati</taxon>
        <taxon>Bacillota</taxon>
        <taxon>Bacilli</taxon>
        <taxon>Bacillales</taxon>
        <taxon>Bacillaceae</taxon>
        <taxon>Pradoshia</taxon>
    </lineage>
</organism>
<sequence length="112" mass="13427">MERMQRERETIVAMIEMYCKHEHKQMELCESCAELKDYALFRLSKCPFQEKKPACQNCKIHCYKPDMKAQVKDVMRKSGPRMIWSHPYFAIMHIVDTFRKAPDLPKRTKKNS</sequence>
<dbReference type="OrthoDB" id="164329at2"/>
<protein>
    <submittedName>
        <fullName evidence="1">Nitrous oxide-stimulated promoter family protein</fullName>
    </submittedName>
</protein>